<dbReference type="OrthoDB" id="9803381at2"/>
<dbReference type="GO" id="GO:0005886">
    <property type="term" value="C:plasma membrane"/>
    <property type="evidence" value="ECO:0007669"/>
    <property type="project" value="UniProtKB-SubCell"/>
</dbReference>
<organism evidence="9 10">
    <name type="scientific">Asticcacaulis biprosthecium C19</name>
    <dbReference type="NCBI Taxonomy" id="715226"/>
    <lineage>
        <taxon>Bacteria</taxon>
        <taxon>Pseudomonadati</taxon>
        <taxon>Pseudomonadota</taxon>
        <taxon>Alphaproteobacteria</taxon>
        <taxon>Caulobacterales</taxon>
        <taxon>Caulobacteraceae</taxon>
        <taxon>Asticcacaulis</taxon>
    </lineage>
</organism>
<evidence type="ECO:0000256" key="2">
    <source>
        <dbReference type="ARBA" id="ARBA00022475"/>
    </source>
</evidence>
<dbReference type="RefSeq" id="WP_006271057.1">
    <property type="nucleotide sequence ID" value="NZ_GL883077.1"/>
</dbReference>
<dbReference type="Gene3D" id="1.20.81.30">
    <property type="entry name" value="Type II secretion system (T2SS), domain F"/>
    <property type="match status" value="1"/>
</dbReference>
<dbReference type="AlphaFoldDB" id="F4QJ58"/>
<comment type="subcellular location">
    <subcellularLocation>
        <location evidence="1">Cell membrane</location>
        <topology evidence="1">Multi-pass membrane protein</topology>
    </subcellularLocation>
</comment>
<dbReference type="Proteomes" id="UP000006512">
    <property type="component" value="Unassembled WGS sequence"/>
</dbReference>
<feature type="transmembrane region" description="Helical" evidence="7">
    <location>
        <begin position="276"/>
        <end position="296"/>
    </location>
</feature>
<evidence type="ECO:0000256" key="3">
    <source>
        <dbReference type="ARBA" id="ARBA00022692"/>
    </source>
</evidence>
<evidence type="ECO:0000256" key="1">
    <source>
        <dbReference type="ARBA" id="ARBA00004651"/>
    </source>
</evidence>
<evidence type="ECO:0000313" key="10">
    <source>
        <dbReference type="Proteomes" id="UP000006512"/>
    </source>
</evidence>
<feature type="domain" description="Type II secretion system protein GspF" evidence="8">
    <location>
        <begin position="171"/>
        <end position="294"/>
    </location>
</feature>
<dbReference type="PANTHER" id="PTHR35007">
    <property type="entry name" value="INTEGRAL MEMBRANE PROTEIN-RELATED"/>
    <property type="match status" value="1"/>
</dbReference>
<reference evidence="10" key="1">
    <citation type="submission" date="2011-03" db="EMBL/GenBank/DDBJ databases">
        <title>Draft genome sequence of Brevundimonas diminuta.</title>
        <authorList>
            <person name="Brown P.J.B."/>
            <person name="Buechlein A."/>
            <person name="Hemmerich C."/>
            <person name="Brun Y.V."/>
        </authorList>
    </citation>
    <scope>NUCLEOTIDE SEQUENCE [LARGE SCALE GENOMIC DNA]</scope>
    <source>
        <strain evidence="10">C19</strain>
    </source>
</reference>
<evidence type="ECO:0000259" key="8">
    <source>
        <dbReference type="Pfam" id="PF00482"/>
    </source>
</evidence>
<evidence type="ECO:0000256" key="6">
    <source>
        <dbReference type="SAM" id="MobiDB-lite"/>
    </source>
</evidence>
<feature type="transmembrane region" description="Helical" evidence="7">
    <location>
        <begin position="311"/>
        <end position="329"/>
    </location>
</feature>
<dbReference type="HOGENOM" id="CLU_064305_1_1_5"/>
<evidence type="ECO:0000256" key="5">
    <source>
        <dbReference type="ARBA" id="ARBA00023136"/>
    </source>
</evidence>
<keyword evidence="2" id="KW-1003">Cell membrane</keyword>
<keyword evidence="10" id="KW-1185">Reference proteome</keyword>
<keyword evidence="5 7" id="KW-0472">Membrane</keyword>
<keyword evidence="3 7" id="KW-0812">Transmembrane</keyword>
<gene>
    <name evidence="9" type="ORF">ABI_03210</name>
</gene>
<protein>
    <submittedName>
        <fullName evidence="9">Bacterial type II secretion system protein F domain protein</fullName>
    </submittedName>
</protein>
<dbReference type="Pfam" id="PF00482">
    <property type="entry name" value="T2SSF"/>
    <property type="match status" value="1"/>
</dbReference>
<feature type="transmembrane region" description="Helical" evidence="7">
    <location>
        <begin position="104"/>
        <end position="123"/>
    </location>
</feature>
<dbReference type="InterPro" id="IPR018076">
    <property type="entry name" value="T2SS_GspF_dom"/>
</dbReference>
<accession>F4QJ58</accession>
<feature type="transmembrane region" description="Helical" evidence="7">
    <location>
        <begin position="231"/>
        <end position="255"/>
    </location>
</feature>
<dbReference type="InterPro" id="IPR042094">
    <property type="entry name" value="T2SS_GspF_sf"/>
</dbReference>
<proteinExistence type="predicted"/>
<dbReference type="EMBL" id="GL883077">
    <property type="protein sequence ID" value="EGF91889.1"/>
    <property type="molecule type" value="Genomic_DNA"/>
</dbReference>
<evidence type="ECO:0000313" key="9">
    <source>
        <dbReference type="EMBL" id="EGF91889.1"/>
    </source>
</evidence>
<dbReference type="STRING" id="715226.ABI_03210"/>
<evidence type="ECO:0000256" key="7">
    <source>
        <dbReference type="SAM" id="Phobius"/>
    </source>
</evidence>
<feature type="transmembrane region" description="Helical" evidence="7">
    <location>
        <begin position="130"/>
        <end position="151"/>
    </location>
</feature>
<keyword evidence="4 7" id="KW-1133">Transmembrane helix</keyword>
<dbReference type="eggNOG" id="COG4965">
    <property type="taxonomic scope" value="Bacteria"/>
</dbReference>
<evidence type="ECO:0000256" key="4">
    <source>
        <dbReference type="ARBA" id="ARBA00022989"/>
    </source>
</evidence>
<dbReference type="PANTHER" id="PTHR35007:SF1">
    <property type="entry name" value="PILUS ASSEMBLY PROTEIN"/>
    <property type="match status" value="1"/>
</dbReference>
<name>F4QJ58_9CAUL</name>
<sequence length="337" mass="36274">MLMTLLIAFLGFVVIASVGFAFIGGGGGGNSGGGAALTKRTQTIGLGTNMRGKRGGKSAAKSPEERRKQITEQLKEAEKRERKARLTLRSRMLHAGLTPNVTQFWIITAVLGVVAFVVPLVLLGKMDFMLRLLVALGAGFALSYGAPRWVLGMMATGRLKKFTEEFPNAMDILVRGIKSGLPVHDGLKIISKESPAPLGPEFLRLVENVGVGMSVEGALEKMSERIPSPELRFFTIVIAIQAKTGGNLAEALNNLSTVLRARKMMREKIKALSSEAIASASIIGVLPPGVGVMISLTRPEYIGGMFTDPRGQIMLLGGAIWMALGIFMMRKMINFKF</sequence>
<feature type="region of interest" description="Disordered" evidence="6">
    <location>
        <begin position="46"/>
        <end position="68"/>
    </location>
</feature>